<dbReference type="Proteomes" id="UP001732700">
    <property type="component" value="Chromosome 1D"/>
</dbReference>
<reference evidence="1" key="2">
    <citation type="submission" date="2025-09" db="UniProtKB">
        <authorList>
            <consortium name="EnsemblPlants"/>
        </authorList>
    </citation>
    <scope>IDENTIFICATION</scope>
</reference>
<proteinExistence type="predicted"/>
<keyword evidence="2" id="KW-1185">Reference proteome</keyword>
<accession>A0ACD5U545</accession>
<evidence type="ECO:0000313" key="2">
    <source>
        <dbReference type="Proteomes" id="UP001732700"/>
    </source>
</evidence>
<name>A0ACD5U545_AVESA</name>
<sequence length="108" mass="10913">MARAVAMCAVLVVVVVAVLAPSVAAVRTMAPAGASAAEQQCDAGELISCAPAIIGGTTPTETCCSNLKAQEGCFCKYAKDPAFSSYINSPNARKTLASCGITLPNCPM</sequence>
<organism evidence="1 2">
    <name type="scientific">Avena sativa</name>
    <name type="common">Oat</name>
    <dbReference type="NCBI Taxonomy" id="4498"/>
    <lineage>
        <taxon>Eukaryota</taxon>
        <taxon>Viridiplantae</taxon>
        <taxon>Streptophyta</taxon>
        <taxon>Embryophyta</taxon>
        <taxon>Tracheophyta</taxon>
        <taxon>Spermatophyta</taxon>
        <taxon>Magnoliopsida</taxon>
        <taxon>Liliopsida</taxon>
        <taxon>Poales</taxon>
        <taxon>Poaceae</taxon>
        <taxon>BOP clade</taxon>
        <taxon>Pooideae</taxon>
        <taxon>Poodae</taxon>
        <taxon>Poeae</taxon>
        <taxon>Poeae Chloroplast Group 1 (Aveneae type)</taxon>
        <taxon>Aveninae</taxon>
        <taxon>Avena</taxon>
    </lineage>
</organism>
<protein>
    <submittedName>
        <fullName evidence="1">Uncharacterized protein</fullName>
    </submittedName>
</protein>
<evidence type="ECO:0000313" key="1">
    <source>
        <dbReference type="EnsemblPlants" id="AVESA.00010b.r2.1DG0181190.1.CDS.1"/>
    </source>
</evidence>
<reference evidence="1" key="1">
    <citation type="submission" date="2021-05" db="EMBL/GenBank/DDBJ databases">
        <authorList>
            <person name="Scholz U."/>
            <person name="Mascher M."/>
            <person name="Fiebig A."/>
        </authorList>
    </citation>
    <scope>NUCLEOTIDE SEQUENCE [LARGE SCALE GENOMIC DNA]</scope>
</reference>
<dbReference type="EnsemblPlants" id="AVESA.00010b.r2.1DG0181190.1">
    <property type="protein sequence ID" value="AVESA.00010b.r2.1DG0181190.1.CDS.1"/>
    <property type="gene ID" value="AVESA.00010b.r2.1DG0181190"/>
</dbReference>